<keyword evidence="6" id="KW-0560">Oxidoreductase</keyword>
<sequence length="329" mass="38358">MHAGPGAKVSNGAEDQERRAALEARVRLELYQSPGNIHWAALAVVIDPQDRIEIKGGLHQLVYGMINRSRTRVRFNTKVAEISYFPGPDVMYRVVTVDGRFDYYDAVVVAVPQDSNSAHNLILNSLFHSPSVNRIKYRTVYTTVVVGQLKWPYFNVQTRTSRTQFWRPRHSYDHIVSTEEPIEEGLFNSITTIRTLTEFEIERLARELNIRNWHYNPRENTVLTKISSYRPLAQRELNILFENRLWTHSEEYFLCPELTPREEGTFPPIKLHERVYYPNAMDAFVYTTENAMIAGRNTAQLLATDFQALRERRSQPPITFPMPQHYPFR</sequence>
<dbReference type="Gene3D" id="3.90.660.20">
    <property type="entry name" value="Protoporphyrinogen oxidase, mitochondrial, domain 2"/>
    <property type="match status" value="1"/>
</dbReference>
<evidence type="ECO:0000256" key="5">
    <source>
        <dbReference type="ARBA" id="ARBA00022827"/>
    </source>
</evidence>
<evidence type="ECO:0000256" key="7">
    <source>
        <dbReference type="ARBA" id="ARBA00023180"/>
    </source>
</evidence>
<feature type="domain" description="Prenylcysteine lyase" evidence="8">
    <location>
        <begin position="48"/>
        <end position="308"/>
    </location>
</feature>
<evidence type="ECO:0000256" key="2">
    <source>
        <dbReference type="ARBA" id="ARBA00009967"/>
    </source>
</evidence>
<keyword evidence="4" id="KW-0732">Signal</keyword>
<comment type="similarity">
    <text evidence="2">Belongs to the prenylcysteine oxidase family.</text>
</comment>
<evidence type="ECO:0000259" key="8">
    <source>
        <dbReference type="Pfam" id="PF07156"/>
    </source>
</evidence>
<evidence type="ECO:0000256" key="1">
    <source>
        <dbReference type="ARBA" id="ARBA00001974"/>
    </source>
</evidence>
<evidence type="ECO:0000256" key="6">
    <source>
        <dbReference type="ARBA" id="ARBA00023002"/>
    </source>
</evidence>
<comment type="cofactor">
    <cofactor evidence="1">
        <name>FAD</name>
        <dbReference type="ChEBI" id="CHEBI:57692"/>
    </cofactor>
</comment>
<dbReference type="GO" id="GO:0030328">
    <property type="term" value="P:prenylcysteine catabolic process"/>
    <property type="evidence" value="ECO:0007669"/>
    <property type="project" value="InterPro"/>
</dbReference>
<keyword evidence="7" id="KW-0325">Glycoprotein</keyword>
<gene>
    <name evidence="9" type="ORF">BJ085DRAFT_34075</name>
</gene>
<keyword evidence="10" id="KW-1185">Reference proteome</keyword>
<evidence type="ECO:0000313" key="9">
    <source>
        <dbReference type="EMBL" id="RKP35280.1"/>
    </source>
</evidence>
<keyword evidence="5" id="KW-0274">FAD</keyword>
<dbReference type="InterPro" id="IPR036188">
    <property type="entry name" value="FAD/NAD-bd_sf"/>
</dbReference>
<dbReference type="Proteomes" id="UP000268162">
    <property type="component" value="Unassembled WGS sequence"/>
</dbReference>
<reference evidence="10" key="1">
    <citation type="journal article" date="2018" name="Nat. Microbiol.">
        <title>Leveraging single-cell genomics to expand the fungal tree of life.</title>
        <authorList>
            <person name="Ahrendt S.R."/>
            <person name="Quandt C.A."/>
            <person name="Ciobanu D."/>
            <person name="Clum A."/>
            <person name="Salamov A."/>
            <person name="Andreopoulos B."/>
            <person name="Cheng J.F."/>
            <person name="Woyke T."/>
            <person name="Pelin A."/>
            <person name="Henrissat B."/>
            <person name="Reynolds N.K."/>
            <person name="Benny G.L."/>
            <person name="Smith M.E."/>
            <person name="James T.Y."/>
            <person name="Grigoriev I.V."/>
        </authorList>
    </citation>
    <scope>NUCLEOTIDE SEQUENCE [LARGE SCALE GENOMIC DNA]</scope>
    <source>
        <strain evidence="10">RSA 468</strain>
    </source>
</reference>
<dbReference type="Pfam" id="PF07156">
    <property type="entry name" value="Prenylcys_lyase"/>
    <property type="match status" value="1"/>
</dbReference>
<dbReference type="PANTHER" id="PTHR15944:SF0">
    <property type="entry name" value="PRENYLCYSTEINE LYASE DOMAIN-CONTAINING PROTEIN"/>
    <property type="match status" value="1"/>
</dbReference>
<dbReference type="AlphaFoldDB" id="A0A4P9ZS42"/>
<accession>A0A4P9ZS42</accession>
<keyword evidence="3" id="KW-0285">Flavoprotein</keyword>
<evidence type="ECO:0000256" key="3">
    <source>
        <dbReference type="ARBA" id="ARBA00022630"/>
    </source>
</evidence>
<dbReference type="GO" id="GO:0016829">
    <property type="term" value="F:lyase activity"/>
    <property type="evidence" value="ECO:0007669"/>
    <property type="project" value="UniProtKB-KW"/>
</dbReference>
<dbReference type="EMBL" id="ML002912">
    <property type="protein sequence ID" value="RKP35280.1"/>
    <property type="molecule type" value="Genomic_DNA"/>
</dbReference>
<organism evidence="9 10">
    <name type="scientific">Dimargaris cristalligena</name>
    <dbReference type="NCBI Taxonomy" id="215637"/>
    <lineage>
        <taxon>Eukaryota</taxon>
        <taxon>Fungi</taxon>
        <taxon>Fungi incertae sedis</taxon>
        <taxon>Zoopagomycota</taxon>
        <taxon>Kickxellomycotina</taxon>
        <taxon>Dimargaritomycetes</taxon>
        <taxon>Dimargaritales</taxon>
        <taxon>Dimargaritaceae</taxon>
        <taxon>Dimargaris</taxon>
    </lineage>
</organism>
<dbReference type="GO" id="GO:0001735">
    <property type="term" value="F:prenylcysteine oxidase activity"/>
    <property type="evidence" value="ECO:0007669"/>
    <property type="project" value="InterPro"/>
</dbReference>
<protein>
    <submittedName>
        <fullName evidence="9">Prenylcysteine lyase-domain-containing protein</fullName>
    </submittedName>
</protein>
<dbReference type="InterPro" id="IPR017046">
    <property type="entry name" value="Prenylcysteine_Oxase1"/>
</dbReference>
<dbReference type="GO" id="GO:0030327">
    <property type="term" value="P:prenylated protein catabolic process"/>
    <property type="evidence" value="ECO:0007669"/>
    <property type="project" value="TreeGrafter"/>
</dbReference>
<proteinExistence type="inferred from homology"/>
<dbReference type="SUPFAM" id="SSF51905">
    <property type="entry name" value="FAD/NAD(P)-binding domain"/>
    <property type="match status" value="1"/>
</dbReference>
<keyword evidence="9" id="KW-0456">Lyase</keyword>
<dbReference type="InterPro" id="IPR010795">
    <property type="entry name" value="Prenylcys_lyase"/>
</dbReference>
<name>A0A4P9ZS42_9FUNG</name>
<dbReference type="PANTHER" id="PTHR15944">
    <property type="entry name" value="FARNESYLCYSTEINE LYASE"/>
    <property type="match status" value="1"/>
</dbReference>
<dbReference type="Gene3D" id="3.50.50.60">
    <property type="entry name" value="FAD/NAD(P)-binding domain"/>
    <property type="match status" value="1"/>
</dbReference>
<evidence type="ECO:0000313" key="10">
    <source>
        <dbReference type="Proteomes" id="UP000268162"/>
    </source>
</evidence>
<evidence type="ECO:0000256" key="4">
    <source>
        <dbReference type="ARBA" id="ARBA00022729"/>
    </source>
</evidence>